<reference evidence="3" key="1">
    <citation type="submission" date="2015-04" db="EMBL/GenBank/DDBJ databases">
        <title>The genome sequence of the plant pathogenic Rhizarian Plasmodiophora brassicae reveals insights in its biotrophic life cycle and the origin of chitin synthesis.</title>
        <authorList>
            <person name="Schwelm A."/>
            <person name="Fogelqvist J."/>
            <person name="Knaust A."/>
            <person name="Julke S."/>
            <person name="Lilja T."/>
            <person name="Dhandapani V."/>
            <person name="Bonilla-Rosso G."/>
            <person name="Karlsson M."/>
            <person name="Shevchenko A."/>
            <person name="Choi S.R."/>
            <person name="Kim H.G."/>
            <person name="Park J.Y."/>
            <person name="Lim Y.P."/>
            <person name="Ludwig-Muller J."/>
            <person name="Dixelius C."/>
        </authorList>
    </citation>
    <scope>NUCLEOTIDE SEQUENCE</scope>
    <source>
        <tissue evidence="3">Potato root galls</tissue>
    </source>
</reference>
<feature type="region of interest" description="Disordered" evidence="1">
    <location>
        <begin position="161"/>
        <end position="204"/>
    </location>
</feature>
<organism evidence="3">
    <name type="scientific">Spongospora subterranea</name>
    <dbReference type="NCBI Taxonomy" id="70186"/>
    <lineage>
        <taxon>Eukaryota</taxon>
        <taxon>Sar</taxon>
        <taxon>Rhizaria</taxon>
        <taxon>Endomyxa</taxon>
        <taxon>Phytomyxea</taxon>
        <taxon>Plasmodiophorida</taxon>
        <taxon>Plasmodiophoridae</taxon>
        <taxon>Spongospora</taxon>
    </lineage>
</organism>
<dbReference type="AlphaFoldDB" id="A0A0H5R721"/>
<sequence length="238" mass="26200">MIGCKTVIAIVIIHLGLSSISSDDGSSSELIIDEPLWNSMAGNSCQDNTSELALSFHEWSLAELSHSGDDETVCDSKPLWCQFEEEPFRFSISSDWEVSQLDSSEQDRMGDNIFGLHRRGEPDVDTTFSFKPDPDVIDVPDVVRRLPPQEEIAAMMLRLFGPDEDDGSTTPLPDSSDDQGMGEIVQGNPSTPLSDDSDDQKAMYSGKRGVVSDNCVDGSFPPSLKRKRFLYMLSTVPV</sequence>
<evidence type="ECO:0000256" key="2">
    <source>
        <dbReference type="SAM" id="SignalP"/>
    </source>
</evidence>
<protein>
    <submittedName>
        <fullName evidence="3">Uncharacterized protein</fullName>
    </submittedName>
</protein>
<name>A0A0H5R721_9EUKA</name>
<dbReference type="EMBL" id="HACM01009471">
    <property type="protein sequence ID" value="CRZ09913.1"/>
    <property type="molecule type" value="Transcribed_RNA"/>
</dbReference>
<evidence type="ECO:0000256" key="1">
    <source>
        <dbReference type="SAM" id="MobiDB-lite"/>
    </source>
</evidence>
<evidence type="ECO:0000313" key="3">
    <source>
        <dbReference type="EMBL" id="CRZ09913.1"/>
    </source>
</evidence>
<accession>A0A0H5R721</accession>
<proteinExistence type="predicted"/>
<feature type="chain" id="PRO_5005223060" evidence="2">
    <location>
        <begin position="23"/>
        <end position="238"/>
    </location>
</feature>
<feature type="signal peptide" evidence="2">
    <location>
        <begin position="1"/>
        <end position="22"/>
    </location>
</feature>
<keyword evidence="2" id="KW-0732">Signal</keyword>